<evidence type="ECO:0000256" key="1">
    <source>
        <dbReference type="ARBA" id="ARBA00023015"/>
    </source>
</evidence>
<name>A0A1S6IM83_9LACT</name>
<dbReference type="GO" id="GO:0045892">
    <property type="term" value="P:negative regulation of DNA-templated transcription"/>
    <property type="evidence" value="ECO:0007669"/>
    <property type="project" value="TreeGrafter"/>
</dbReference>
<dbReference type="STRING" id="708126.BW727_100202"/>
<evidence type="ECO:0000313" key="7">
    <source>
        <dbReference type="Proteomes" id="UP000188993"/>
    </source>
</evidence>
<dbReference type="SUPFAM" id="SSF46785">
    <property type="entry name" value="Winged helix' DNA-binding domain"/>
    <property type="match status" value="1"/>
</dbReference>
<dbReference type="SMART" id="SM00345">
    <property type="entry name" value="HTH_GNTR"/>
    <property type="match status" value="1"/>
</dbReference>
<proteinExistence type="predicted"/>
<dbReference type="Gene3D" id="1.10.10.10">
    <property type="entry name" value="Winged helix-like DNA-binding domain superfamily/Winged helix DNA-binding domain"/>
    <property type="match status" value="1"/>
</dbReference>
<evidence type="ECO:0000313" key="6">
    <source>
        <dbReference type="EMBL" id="AQS52611.1"/>
    </source>
</evidence>
<dbReference type="GO" id="GO:0003677">
    <property type="term" value="F:DNA binding"/>
    <property type="evidence" value="ECO:0007669"/>
    <property type="project" value="UniProtKB-KW"/>
</dbReference>
<dbReference type="AlphaFoldDB" id="A0A1S6IM83"/>
<dbReference type="PANTHER" id="PTHR44846:SF1">
    <property type="entry name" value="MANNOSYL-D-GLYCERATE TRANSPORT_METABOLISM SYSTEM REPRESSOR MNGR-RELATED"/>
    <property type="match status" value="1"/>
</dbReference>
<protein>
    <submittedName>
        <fullName evidence="6">Mannosyl-D-glycerate transport/metabolism system repressor MngR</fullName>
    </submittedName>
</protein>
<feature type="domain" description="HTH gntR-type" evidence="4">
    <location>
        <begin position="7"/>
        <end position="75"/>
    </location>
</feature>
<dbReference type="InterPro" id="IPR006037">
    <property type="entry name" value="RCK_C"/>
</dbReference>
<evidence type="ECO:0000259" key="4">
    <source>
        <dbReference type="PROSITE" id="PS50949"/>
    </source>
</evidence>
<dbReference type="PANTHER" id="PTHR44846">
    <property type="entry name" value="MANNOSYL-D-GLYCERATE TRANSPORT/METABOLISM SYSTEM REPRESSOR MNGR-RELATED"/>
    <property type="match status" value="1"/>
</dbReference>
<dbReference type="Pfam" id="PF02080">
    <property type="entry name" value="TrkA_C"/>
    <property type="match status" value="1"/>
</dbReference>
<dbReference type="Gene3D" id="3.30.70.1450">
    <property type="entry name" value="Regulator of K+ conductance, C-terminal domain"/>
    <property type="match status" value="1"/>
</dbReference>
<evidence type="ECO:0000256" key="3">
    <source>
        <dbReference type="ARBA" id="ARBA00023163"/>
    </source>
</evidence>
<dbReference type="InterPro" id="IPR050679">
    <property type="entry name" value="Bact_HTH_transcr_reg"/>
</dbReference>
<keyword evidence="2" id="KW-0238">DNA-binding</keyword>
<dbReference type="GO" id="GO:0006813">
    <property type="term" value="P:potassium ion transport"/>
    <property type="evidence" value="ECO:0007669"/>
    <property type="project" value="InterPro"/>
</dbReference>
<accession>A0A1S6IM83</accession>
<dbReference type="Proteomes" id="UP000188993">
    <property type="component" value="Chromosome"/>
</dbReference>
<dbReference type="InterPro" id="IPR000524">
    <property type="entry name" value="Tscrpt_reg_HTH_GntR"/>
</dbReference>
<dbReference type="PROSITE" id="PS50949">
    <property type="entry name" value="HTH_GNTR"/>
    <property type="match status" value="1"/>
</dbReference>
<dbReference type="InterPro" id="IPR036721">
    <property type="entry name" value="RCK_C_sf"/>
</dbReference>
<evidence type="ECO:0000259" key="5">
    <source>
        <dbReference type="PROSITE" id="PS51202"/>
    </source>
</evidence>
<evidence type="ECO:0000256" key="2">
    <source>
        <dbReference type="ARBA" id="ARBA00023125"/>
    </source>
</evidence>
<dbReference type="InterPro" id="IPR036390">
    <property type="entry name" value="WH_DNA-bd_sf"/>
</dbReference>
<dbReference type="GO" id="GO:0008324">
    <property type="term" value="F:monoatomic cation transmembrane transporter activity"/>
    <property type="evidence" value="ECO:0007669"/>
    <property type="project" value="InterPro"/>
</dbReference>
<dbReference type="Pfam" id="PF00392">
    <property type="entry name" value="GntR"/>
    <property type="match status" value="1"/>
</dbReference>
<keyword evidence="3" id="KW-0804">Transcription</keyword>
<feature type="domain" description="RCK C-terminal" evidence="5">
    <location>
        <begin position="122"/>
        <end position="206"/>
    </location>
</feature>
<dbReference type="InterPro" id="IPR036388">
    <property type="entry name" value="WH-like_DNA-bd_sf"/>
</dbReference>
<gene>
    <name evidence="6" type="primary">mngR</name>
    <name evidence="6" type="ORF">BW727_100202</name>
</gene>
<organism evidence="6 7">
    <name type="scientific">Jeotgalibaca dankookensis</name>
    <dbReference type="NCBI Taxonomy" id="708126"/>
    <lineage>
        <taxon>Bacteria</taxon>
        <taxon>Bacillati</taxon>
        <taxon>Bacillota</taxon>
        <taxon>Bacilli</taxon>
        <taxon>Lactobacillales</taxon>
        <taxon>Carnobacteriaceae</taxon>
        <taxon>Jeotgalibaca</taxon>
    </lineage>
</organism>
<keyword evidence="1" id="KW-0805">Transcription regulation</keyword>
<dbReference type="PROSITE" id="PS51202">
    <property type="entry name" value="RCK_C"/>
    <property type="match status" value="1"/>
</dbReference>
<dbReference type="GO" id="GO:0003700">
    <property type="term" value="F:DNA-binding transcription factor activity"/>
    <property type="evidence" value="ECO:0007669"/>
    <property type="project" value="InterPro"/>
</dbReference>
<dbReference type="SUPFAM" id="SSF116726">
    <property type="entry name" value="TrkA C-terminal domain-like"/>
    <property type="match status" value="1"/>
</dbReference>
<reference evidence="6 7" key="1">
    <citation type="journal article" date="2014" name="Int. J. Syst. Evol. Microbiol.">
        <title>Jeotgalibaca dankookensis gen. nov., sp. nov., a member of the family Carnobacteriaceae, isolated from seujeot (Korean traditional food).</title>
        <authorList>
            <person name="Lee D.G."/>
            <person name="Trujillo M.E."/>
            <person name="Kang H."/>
            <person name="Ahn T.Y."/>
        </authorList>
    </citation>
    <scope>NUCLEOTIDE SEQUENCE [LARGE SCALE GENOMIC DNA]</scope>
    <source>
        <strain evidence="6 7">EX-07</strain>
    </source>
</reference>
<dbReference type="EMBL" id="CP019728">
    <property type="protein sequence ID" value="AQS52611.1"/>
    <property type="molecule type" value="Genomic_DNA"/>
</dbReference>
<dbReference type="KEGG" id="jda:BW727_100202"/>
<sequence length="206" mass="23758">MKYKIERPLYQQIALKLAQQVADGTYEEGTKLHARSTLAQSFGVSAETTRKAVQVLDDLGIMESYHGSGTLVASKEKAQIYVRQFKDKETIENMRNNLLKSVDRQQKEWQNFGELLNELVAHTRQSYDLNSFLPYELEITEQAQHLDRTIADLNIWQATGATIVGLMHKEKMLVSPGPYVKIGKNDLIYFVGNEYSLQRMRDFFYK</sequence>
<dbReference type="CDD" id="cd07377">
    <property type="entry name" value="WHTH_GntR"/>
    <property type="match status" value="1"/>
</dbReference>
<keyword evidence="7" id="KW-1185">Reference proteome</keyword>